<evidence type="ECO:0000256" key="1">
    <source>
        <dbReference type="ARBA" id="ARBA00000476"/>
    </source>
</evidence>
<dbReference type="FunFam" id="3.20.20.150:FF:000007">
    <property type="entry name" value="Hydroxypyruvate isomerase"/>
    <property type="match status" value="1"/>
</dbReference>
<comment type="caution">
    <text evidence="10">The sequence shown here is derived from an EMBL/GenBank/DDBJ whole genome shotgun (WGS) entry which is preliminary data.</text>
</comment>
<evidence type="ECO:0000313" key="10">
    <source>
        <dbReference type="EMBL" id="OXA52338.1"/>
    </source>
</evidence>
<dbReference type="PANTHER" id="PTHR43489:SF6">
    <property type="entry name" value="HYDROXYPYRUVATE ISOMERASE-RELATED"/>
    <property type="match status" value="1"/>
</dbReference>
<dbReference type="EC" id="5.3.1.22" evidence="4 7"/>
<dbReference type="GO" id="GO:0008903">
    <property type="term" value="F:hydroxypyruvate isomerase activity"/>
    <property type="evidence" value="ECO:0007669"/>
    <property type="project" value="UniProtKB-EC"/>
</dbReference>
<sequence>MRSLKFCANLNFLFKEVDGILNRYDAAKSAGFTAVEIGFPYEIPISEIQRKKEETGLEQILINAYPGDLSSGDFGLAGVPGRETDFNNAVKLTLEYADALQCKKVHFMTGKLDPGSENSPVVLKTLEKNLTSILPDLQQRGIIGLIEPINNLTIPGYLLSDFDAALSVVKAVNSPNLQLQVDIFHLQHIHGNVTHRLQQLLPFTGHIQIAQVPFRNEPHLAGELNYSYIFDVLEKAKYTNWIGLEYNSDPVFQAGGQGTTIQGLSEWTTKLNCNIG</sequence>
<feature type="domain" description="Xylose isomerase-like TIM barrel" evidence="9">
    <location>
        <begin position="25"/>
        <end position="256"/>
    </location>
</feature>
<dbReference type="InterPro" id="IPR026040">
    <property type="entry name" value="HyI-like"/>
</dbReference>
<reference evidence="10 11" key="1">
    <citation type="submission" date="2015-12" db="EMBL/GenBank/DDBJ databases">
        <title>The genome of Folsomia candida.</title>
        <authorList>
            <person name="Faddeeva A."/>
            <person name="Derks M.F."/>
            <person name="Anvar Y."/>
            <person name="Smit S."/>
            <person name="Van Straalen N."/>
            <person name="Roelofs D."/>
        </authorList>
    </citation>
    <scope>NUCLEOTIDE SEQUENCE [LARGE SCALE GENOMIC DNA]</scope>
    <source>
        <strain evidence="10 11">VU population</strain>
        <tissue evidence="10">Whole body</tissue>
    </source>
</reference>
<dbReference type="Gene3D" id="3.20.20.150">
    <property type="entry name" value="Divalent-metal-dependent TIM barrel enzymes"/>
    <property type="match status" value="1"/>
</dbReference>
<dbReference type="InterPro" id="IPR013022">
    <property type="entry name" value="Xyl_isomerase-like_TIM-brl"/>
</dbReference>
<comment type="catalytic activity">
    <reaction evidence="1 7">
        <text>3-hydroxypyruvate = 2-hydroxy-3-oxopropanoate</text>
        <dbReference type="Rhea" id="RHEA:11952"/>
        <dbReference type="ChEBI" id="CHEBI:17180"/>
        <dbReference type="ChEBI" id="CHEBI:57978"/>
        <dbReference type="EC" id="5.3.1.22"/>
    </reaction>
</comment>
<dbReference type="Proteomes" id="UP000198287">
    <property type="component" value="Unassembled WGS sequence"/>
</dbReference>
<dbReference type="EMBL" id="LNIX01000007">
    <property type="protein sequence ID" value="OXA52338.1"/>
    <property type="molecule type" value="Genomic_DNA"/>
</dbReference>
<feature type="active site" description="Proton donor/acceptor" evidence="8">
    <location>
        <position position="245"/>
    </location>
</feature>
<evidence type="ECO:0000256" key="6">
    <source>
        <dbReference type="ARBA" id="ARBA00023235"/>
    </source>
</evidence>
<dbReference type="STRING" id="158441.A0A226E4X2"/>
<dbReference type="PIRSF" id="PIRSF006241">
    <property type="entry name" value="HyI"/>
    <property type="match status" value="1"/>
</dbReference>
<evidence type="ECO:0000256" key="5">
    <source>
        <dbReference type="ARBA" id="ARBA00017985"/>
    </source>
</evidence>
<evidence type="ECO:0000256" key="2">
    <source>
        <dbReference type="ARBA" id="ARBA00002968"/>
    </source>
</evidence>
<name>A0A226E4X2_FOLCA</name>
<evidence type="ECO:0000313" key="11">
    <source>
        <dbReference type="Proteomes" id="UP000198287"/>
    </source>
</evidence>
<dbReference type="OMA" id="CEYRPRA"/>
<gene>
    <name evidence="10" type="ORF">Fcan01_13767</name>
</gene>
<dbReference type="InterPro" id="IPR036237">
    <property type="entry name" value="Xyl_isomerase-like_sf"/>
</dbReference>
<evidence type="ECO:0000256" key="4">
    <source>
        <dbReference type="ARBA" id="ARBA00012570"/>
    </source>
</evidence>
<comment type="function">
    <text evidence="2 7">Catalyzes the reversible isomerization between hydroxypyruvate and 2-hydroxy-3-oxopropanoate (also termed tartronate semialdehyde).</text>
</comment>
<protein>
    <recommendedName>
        <fullName evidence="5 7">Putative hydroxypyruvate isomerase</fullName>
        <ecNumber evidence="4 7">5.3.1.22</ecNumber>
    </recommendedName>
</protein>
<keyword evidence="10" id="KW-0670">Pyruvate</keyword>
<dbReference type="Pfam" id="PF01261">
    <property type="entry name" value="AP_endonuc_2"/>
    <property type="match status" value="1"/>
</dbReference>
<proteinExistence type="inferred from homology"/>
<dbReference type="SUPFAM" id="SSF51658">
    <property type="entry name" value="Xylose isomerase-like"/>
    <property type="match status" value="1"/>
</dbReference>
<dbReference type="AlphaFoldDB" id="A0A226E4X2"/>
<accession>A0A226E4X2</accession>
<evidence type="ECO:0000256" key="3">
    <source>
        <dbReference type="ARBA" id="ARBA00005962"/>
    </source>
</evidence>
<comment type="similarity">
    <text evidence="3 7">Belongs to the hyi family.</text>
</comment>
<keyword evidence="11" id="KW-1185">Reference proteome</keyword>
<dbReference type="InterPro" id="IPR050417">
    <property type="entry name" value="Sugar_Epim/Isomerase"/>
</dbReference>
<evidence type="ECO:0000256" key="8">
    <source>
        <dbReference type="PIRSR" id="PIRSR006241-50"/>
    </source>
</evidence>
<feature type="active site" description="Proton donor/acceptor" evidence="8">
    <location>
        <position position="147"/>
    </location>
</feature>
<dbReference type="OrthoDB" id="4214675at2759"/>
<dbReference type="PANTHER" id="PTHR43489">
    <property type="entry name" value="ISOMERASE"/>
    <property type="match status" value="1"/>
</dbReference>
<evidence type="ECO:0000259" key="9">
    <source>
        <dbReference type="Pfam" id="PF01261"/>
    </source>
</evidence>
<evidence type="ECO:0000256" key="7">
    <source>
        <dbReference type="PIRNR" id="PIRNR006241"/>
    </source>
</evidence>
<organism evidence="10 11">
    <name type="scientific">Folsomia candida</name>
    <name type="common">Springtail</name>
    <dbReference type="NCBI Taxonomy" id="158441"/>
    <lineage>
        <taxon>Eukaryota</taxon>
        <taxon>Metazoa</taxon>
        <taxon>Ecdysozoa</taxon>
        <taxon>Arthropoda</taxon>
        <taxon>Hexapoda</taxon>
        <taxon>Collembola</taxon>
        <taxon>Entomobryomorpha</taxon>
        <taxon>Isotomoidea</taxon>
        <taxon>Isotomidae</taxon>
        <taxon>Proisotominae</taxon>
        <taxon>Folsomia</taxon>
    </lineage>
</organism>
<dbReference type="GO" id="GO:0046487">
    <property type="term" value="P:glyoxylate metabolic process"/>
    <property type="evidence" value="ECO:0007669"/>
    <property type="project" value="TreeGrafter"/>
</dbReference>
<keyword evidence="6 7" id="KW-0413">Isomerase</keyword>